<dbReference type="Proteomes" id="UP000569732">
    <property type="component" value="Unassembled WGS sequence"/>
</dbReference>
<evidence type="ECO:0000259" key="3">
    <source>
        <dbReference type="Pfam" id="PF13007"/>
    </source>
</evidence>
<dbReference type="PANTHER" id="PTHR33678">
    <property type="entry name" value="BLL1576 PROTEIN"/>
    <property type="match status" value="1"/>
</dbReference>
<feature type="region of interest" description="Disordered" evidence="1">
    <location>
        <begin position="91"/>
        <end position="116"/>
    </location>
</feature>
<dbReference type="EMBL" id="JACCKB010000221">
    <property type="protein sequence ID" value="NYZ70007.1"/>
    <property type="molecule type" value="Genomic_DNA"/>
</dbReference>
<organism evidence="4 5">
    <name type="scientific">Spartinivicinus marinus</name>
    <dbReference type="NCBI Taxonomy" id="2994442"/>
    <lineage>
        <taxon>Bacteria</taxon>
        <taxon>Pseudomonadati</taxon>
        <taxon>Pseudomonadota</taxon>
        <taxon>Gammaproteobacteria</taxon>
        <taxon>Oceanospirillales</taxon>
        <taxon>Zooshikellaceae</taxon>
        <taxon>Spartinivicinus</taxon>
    </lineage>
</organism>
<feature type="non-terminal residue" evidence="4">
    <location>
        <position position="338"/>
    </location>
</feature>
<evidence type="ECO:0000313" key="4">
    <source>
        <dbReference type="EMBL" id="NYZ70007.1"/>
    </source>
</evidence>
<reference evidence="4 5" key="1">
    <citation type="submission" date="2020-07" db="EMBL/GenBank/DDBJ databases">
        <title>Endozoicomonas sp. nov., isolated from sediment.</title>
        <authorList>
            <person name="Gu T."/>
        </authorList>
    </citation>
    <scope>NUCLEOTIDE SEQUENCE [LARGE SCALE GENOMIC DNA]</scope>
    <source>
        <strain evidence="4 5">SM1973</strain>
    </source>
</reference>
<gene>
    <name evidence="4" type="ORF">H0A36_28745</name>
</gene>
<accession>A0A853IKX4</accession>
<feature type="domain" description="Transposase IS66 central" evidence="2">
    <location>
        <begin position="188"/>
        <end position="337"/>
    </location>
</feature>
<sequence length="338" mass="38361">MKLPKNIASTSQQFSSSYVEELSSLLQEKEAIIADNKRLIDQKCHIIEEQQKRIAILEEYLRLERHRRFGPSSEKNTAQGELFNEAEQLEQQANTADGEESKPQPPKKKGGRKGLSPAIPREQIYLTLSEEDKAGALDTFFVKVKEELDIIPAKVRVLEYLQEKAVFEDDNAQRTIKSALQPQHPLPKSVASTGMLAYIIVAKYMDALPLHRLEGIFNRYGGSVTRTTMANWLIKLARPLQPLINLLRDHQLVYELIQADETRIQVLKEPGRSPTSNKYMWVTLGGPPEQPAVLFTYDASREKEVPLRLFEGYQGYLQTDGYAAYDAVCQENSITRLG</sequence>
<dbReference type="PANTHER" id="PTHR33678:SF1">
    <property type="entry name" value="BLL1576 PROTEIN"/>
    <property type="match status" value="1"/>
</dbReference>
<comment type="caution">
    <text evidence="4">The sequence shown here is derived from an EMBL/GenBank/DDBJ whole genome shotgun (WGS) entry which is preliminary data.</text>
</comment>
<evidence type="ECO:0000256" key="1">
    <source>
        <dbReference type="SAM" id="MobiDB-lite"/>
    </source>
</evidence>
<protein>
    <submittedName>
        <fullName evidence="4">IS66 family transposase</fullName>
    </submittedName>
</protein>
<dbReference type="InterPro" id="IPR052344">
    <property type="entry name" value="Transposase-related"/>
</dbReference>
<feature type="domain" description="Transposase TnpC homeodomain" evidence="3">
    <location>
        <begin position="57"/>
        <end position="124"/>
    </location>
</feature>
<dbReference type="Pfam" id="PF03050">
    <property type="entry name" value="DDE_Tnp_IS66"/>
    <property type="match status" value="1"/>
</dbReference>
<evidence type="ECO:0000313" key="5">
    <source>
        <dbReference type="Proteomes" id="UP000569732"/>
    </source>
</evidence>
<dbReference type="InterPro" id="IPR024463">
    <property type="entry name" value="Transposase_TnpC_homeodom"/>
</dbReference>
<dbReference type="InterPro" id="IPR004291">
    <property type="entry name" value="Transposase_IS66_central"/>
</dbReference>
<dbReference type="Pfam" id="PF13007">
    <property type="entry name" value="LZ_Tnp_IS66"/>
    <property type="match status" value="1"/>
</dbReference>
<dbReference type="AlphaFoldDB" id="A0A853IKX4"/>
<name>A0A853IKX4_9GAMM</name>
<dbReference type="RefSeq" id="WP_180571954.1">
    <property type="nucleotide sequence ID" value="NZ_JACCKB010000221.1"/>
</dbReference>
<proteinExistence type="predicted"/>
<keyword evidence="5" id="KW-1185">Reference proteome</keyword>
<evidence type="ECO:0000259" key="2">
    <source>
        <dbReference type="Pfam" id="PF03050"/>
    </source>
</evidence>